<organism evidence="1 2">
    <name type="scientific">Adineta ricciae</name>
    <name type="common">Rotifer</name>
    <dbReference type="NCBI Taxonomy" id="249248"/>
    <lineage>
        <taxon>Eukaryota</taxon>
        <taxon>Metazoa</taxon>
        <taxon>Spiralia</taxon>
        <taxon>Gnathifera</taxon>
        <taxon>Rotifera</taxon>
        <taxon>Eurotatoria</taxon>
        <taxon>Bdelloidea</taxon>
        <taxon>Adinetida</taxon>
        <taxon>Adinetidae</taxon>
        <taxon>Adineta</taxon>
    </lineage>
</organism>
<dbReference type="OrthoDB" id="10020289at2759"/>
<protein>
    <submittedName>
        <fullName evidence="1">Uncharacterized protein</fullName>
    </submittedName>
</protein>
<proteinExistence type="predicted"/>
<evidence type="ECO:0000313" key="1">
    <source>
        <dbReference type="EMBL" id="CAF1511528.1"/>
    </source>
</evidence>
<name>A0A815TQ17_ADIRI</name>
<evidence type="ECO:0000313" key="2">
    <source>
        <dbReference type="Proteomes" id="UP000663852"/>
    </source>
</evidence>
<accession>A0A815TQ17</accession>
<sequence>MASINTIDLDRCEQALSTLVPNNNSNNDVSTRRYQPRTLNEHNQFRTIFLPFYPKLDCYMPDWLLLASVPQSQLSTQETARRQHGAYTADALMMMNKYRYSNYELLHLSEQDAIELATRLNVGQSIITFNATRMRGISMQLFELHGSFRRRILRTQHEPLRGLVLTSNETAIALEFFLQIDVDVFYMKTCAYRGADPSQFHIRGLFFENNDEPQARYQMKPCNSDSCQFCHPRENQLEGQTWVPIDFNTTSMHQFLNGYTTYLNCPATCTTTNIIYSMTCPCGEYDYIDSTKDTLAHALSYHQQHINRIMHEKLTGNSLYPGIPPPESLAQEYERADKMRLYQHAARCPIALRLFLRQNPCYWCFVPQIWRDAQVDNMDYLQGSNAAGFHTIDLQSLRIIAMVTSTNRRLAMCIDRVPWTPAAYAFSYLQRKQQRAFFEHLLTLPIDELPYSPVDIYKIAIIAVLPEYCSKLLRYLIETFFITHCETKLNMICPSGGDPERRFGRAYDLVWCYNLNRPFAAIPQPPGNH</sequence>
<reference evidence="1" key="1">
    <citation type="submission" date="2021-02" db="EMBL/GenBank/DDBJ databases">
        <authorList>
            <person name="Nowell W R."/>
        </authorList>
    </citation>
    <scope>NUCLEOTIDE SEQUENCE</scope>
</reference>
<dbReference type="EMBL" id="CAJNOJ010000697">
    <property type="protein sequence ID" value="CAF1511528.1"/>
    <property type="molecule type" value="Genomic_DNA"/>
</dbReference>
<dbReference type="AlphaFoldDB" id="A0A815TQ17"/>
<gene>
    <name evidence="1" type="ORF">EDS130_LOCUS43277</name>
</gene>
<comment type="caution">
    <text evidence="1">The sequence shown here is derived from an EMBL/GenBank/DDBJ whole genome shotgun (WGS) entry which is preliminary data.</text>
</comment>
<dbReference type="Proteomes" id="UP000663852">
    <property type="component" value="Unassembled WGS sequence"/>
</dbReference>